<accession>A0A2A4HR94</accession>
<dbReference type="Proteomes" id="UP000218677">
    <property type="component" value="Unassembled WGS sequence"/>
</dbReference>
<dbReference type="CDD" id="cd06223">
    <property type="entry name" value="PRTases_typeI"/>
    <property type="match status" value="1"/>
</dbReference>
<dbReference type="OrthoDB" id="9793412at2"/>
<evidence type="ECO:0000313" key="2">
    <source>
        <dbReference type="EMBL" id="PCF97452.1"/>
    </source>
</evidence>
<proteinExistence type="inferred from homology"/>
<comment type="caution">
    <text evidence="2">The sequence shown here is derived from an EMBL/GenBank/DDBJ whole genome shotgun (WGS) entry which is preliminary data.</text>
</comment>
<reference evidence="3" key="1">
    <citation type="submission" date="2017-09" db="EMBL/GenBank/DDBJ databases">
        <authorList>
            <person name="Cho G.-S."/>
            <person name="Oguntoyinbo F.A."/>
            <person name="Cnockaert M."/>
            <person name="Kabisch J."/>
            <person name="Neve H."/>
            <person name="Bockelmann W."/>
            <person name="Wenning M."/>
            <person name="Franz C.M."/>
            <person name="Vandamme P."/>
        </authorList>
    </citation>
    <scope>NUCLEOTIDE SEQUENCE [LARGE SCALE GENOMIC DNA]</scope>
    <source>
        <strain evidence="3">MBT G8648</strain>
    </source>
</reference>
<comment type="similarity">
    <text evidence="1">Belongs to the ComF/GntX family.</text>
</comment>
<dbReference type="SUPFAM" id="SSF53271">
    <property type="entry name" value="PRTase-like"/>
    <property type="match status" value="1"/>
</dbReference>
<dbReference type="PANTHER" id="PTHR47505">
    <property type="entry name" value="DNA UTILIZATION PROTEIN YHGH"/>
    <property type="match status" value="1"/>
</dbReference>
<dbReference type="InterPro" id="IPR000836">
    <property type="entry name" value="PRTase_dom"/>
</dbReference>
<organism evidence="2 3">
    <name type="scientific">Vreelandella nigrificans</name>
    <dbReference type="NCBI Taxonomy" id="2042704"/>
    <lineage>
        <taxon>Bacteria</taxon>
        <taxon>Pseudomonadati</taxon>
        <taxon>Pseudomonadota</taxon>
        <taxon>Gammaproteobacteria</taxon>
        <taxon>Oceanospirillales</taxon>
        <taxon>Halomonadaceae</taxon>
        <taxon>Vreelandella</taxon>
    </lineage>
</organism>
<dbReference type="InterPro" id="IPR051910">
    <property type="entry name" value="ComF/GntX_DNA_util-trans"/>
</dbReference>
<sequence length="166" mass="17989">MSPPAFKVTTAELLYEGPVIELIYDFKFNGSPRAGALLVELMLANTPAHLGSALLPVPMFQARAKKRGFNQASWLASQLSKRLNVPVVSARCTKQLPSQRSLNRRQRMVNMVGAFQVVGPLPHHVTIIDDVVTTGATGHALAQAALDAGAMHVDIWAVARTPLDRN</sequence>
<evidence type="ECO:0000256" key="1">
    <source>
        <dbReference type="ARBA" id="ARBA00008007"/>
    </source>
</evidence>
<dbReference type="Gene3D" id="3.40.50.2020">
    <property type="match status" value="1"/>
</dbReference>
<protein>
    <recommendedName>
        <fullName evidence="4">Amidophosphoribosyltransferase</fullName>
    </recommendedName>
</protein>
<dbReference type="AlphaFoldDB" id="A0A2A4HR94"/>
<evidence type="ECO:0000313" key="3">
    <source>
        <dbReference type="Proteomes" id="UP000218677"/>
    </source>
</evidence>
<gene>
    <name evidence="2" type="ORF">CPA45_01580</name>
</gene>
<name>A0A2A4HR94_9GAMM</name>
<keyword evidence="3" id="KW-1185">Reference proteome</keyword>
<dbReference type="RefSeq" id="WP_096649696.1">
    <property type="nucleotide sequence ID" value="NZ_NWUX01000001.1"/>
</dbReference>
<dbReference type="PANTHER" id="PTHR47505:SF1">
    <property type="entry name" value="DNA UTILIZATION PROTEIN YHGH"/>
    <property type="match status" value="1"/>
</dbReference>
<evidence type="ECO:0008006" key="4">
    <source>
        <dbReference type="Google" id="ProtNLM"/>
    </source>
</evidence>
<dbReference type="EMBL" id="NWUX01000001">
    <property type="protein sequence ID" value="PCF97452.1"/>
    <property type="molecule type" value="Genomic_DNA"/>
</dbReference>
<dbReference type="InterPro" id="IPR029057">
    <property type="entry name" value="PRTase-like"/>
</dbReference>